<evidence type="ECO:0000259" key="1">
    <source>
        <dbReference type="PROSITE" id="PS50042"/>
    </source>
</evidence>
<dbReference type="Pfam" id="PF13439">
    <property type="entry name" value="Glyco_transf_4"/>
    <property type="match status" value="1"/>
</dbReference>
<dbReference type="Gene3D" id="3.40.50.2000">
    <property type="entry name" value="Glycogen Phosphorylase B"/>
    <property type="match status" value="2"/>
</dbReference>
<dbReference type="SUPFAM" id="SSF53756">
    <property type="entry name" value="UDP-Glycosyltransferase/glycogen phosphorylase"/>
    <property type="match status" value="1"/>
</dbReference>
<protein>
    <recommendedName>
        <fullName evidence="1">Cyclic nucleotide-binding domain-containing protein</fullName>
    </recommendedName>
</protein>
<comment type="caution">
    <text evidence="2">The sequence shown here is derived from an EMBL/GenBank/DDBJ whole genome shotgun (WGS) entry which is preliminary data.</text>
</comment>
<dbReference type="Pfam" id="PF13692">
    <property type="entry name" value="Glyco_trans_1_4"/>
    <property type="match status" value="1"/>
</dbReference>
<feature type="domain" description="Cyclic nucleotide-binding" evidence="1">
    <location>
        <begin position="71"/>
        <end position="128"/>
    </location>
</feature>
<reference evidence="2" key="1">
    <citation type="journal article" date="2015" name="Nature">
        <title>Complex archaea that bridge the gap between prokaryotes and eukaryotes.</title>
        <authorList>
            <person name="Spang A."/>
            <person name="Saw J.H."/>
            <person name="Jorgensen S.L."/>
            <person name="Zaremba-Niedzwiedzka K."/>
            <person name="Martijn J."/>
            <person name="Lind A.E."/>
            <person name="van Eijk R."/>
            <person name="Schleper C."/>
            <person name="Guy L."/>
            <person name="Ettema T.J."/>
        </authorList>
    </citation>
    <scope>NUCLEOTIDE SEQUENCE</scope>
</reference>
<dbReference type="EMBL" id="LAZR01000002">
    <property type="protein sequence ID" value="KKO11866.1"/>
    <property type="molecule type" value="Genomic_DNA"/>
</dbReference>
<gene>
    <name evidence="2" type="ORF">LCGC14_0013700</name>
</gene>
<proteinExistence type="predicted"/>
<dbReference type="CDD" id="cd03811">
    <property type="entry name" value="GT4_GT28_WabH-like"/>
    <property type="match status" value="1"/>
</dbReference>
<name>A0A0F9W3L0_9ZZZZ</name>
<dbReference type="PANTHER" id="PTHR12526">
    <property type="entry name" value="GLYCOSYLTRANSFERASE"/>
    <property type="match status" value="1"/>
</dbReference>
<evidence type="ECO:0000313" key="2">
    <source>
        <dbReference type="EMBL" id="KKO11866.1"/>
    </source>
</evidence>
<organism evidence="2">
    <name type="scientific">marine sediment metagenome</name>
    <dbReference type="NCBI Taxonomy" id="412755"/>
    <lineage>
        <taxon>unclassified sequences</taxon>
        <taxon>metagenomes</taxon>
        <taxon>ecological metagenomes</taxon>
    </lineage>
</organism>
<dbReference type="InterPro" id="IPR028098">
    <property type="entry name" value="Glyco_trans_4-like_N"/>
</dbReference>
<dbReference type="InterPro" id="IPR000595">
    <property type="entry name" value="cNMP-bd_dom"/>
</dbReference>
<dbReference type="AlphaFoldDB" id="A0A0F9W3L0"/>
<accession>A0A0F9W3L0</accession>
<sequence>MKILCVIDSLGSGGAQRQMVNLAIGLKAKGHDVELLIYFPELRFFKGELGAAGIPVYEVHKSKGFSFKVLGKLITLMRSGKYKAVISFLSAPNIYVELAIMISRPKLKSIVSERSSYTQESRSLFRKIPRYLHIWADTVVANSHSHANWLRSHGHLRYKTHVIYNGYPLLATEDQPDHYKKDKVVAFLVVGRINAGKNGVRLVKALVLFHQRNGYAPSVSWVGRQETDPQSLQTRAEMDRLLGENPQVSARWRWLGEREDIPQLMASCNSLIHVSLYEGLPNVVCEALMAGRPVIASNVCDHPFLIEDGVRGLLCDPLSSDSICATLEKFTAMTATEKATLGQNARNYAEQNLTIARMVTEFETFIFDGTH</sequence>
<dbReference type="PROSITE" id="PS50042">
    <property type="entry name" value="CNMP_BINDING_3"/>
    <property type="match status" value="1"/>
</dbReference>